<sequence length="194" mass="19480">MYRSRISAPVLTAIAGLALITGCTADPAPTPEETGTASSTAVGTPENTATASPTDLGASSAPAGSGATITLSRGQEHKITEANTSVSITCSDGGDIDVETSGASVQTTGQCEDIDINGNANTVTGEDSESLDIEGNNNEATLRNVPDIDVDGTANTVGVEQTGDIDVEGENNSVTYTSGDPVIETEGTNSVTVR</sequence>
<proteinExistence type="predicted"/>
<evidence type="ECO:0000256" key="2">
    <source>
        <dbReference type="SAM" id="SignalP"/>
    </source>
</evidence>
<dbReference type="Proteomes" id="UP001059859">
    <property type="component" value="Chromosome"/>
</dbReference>
<keyword evidence="4" id="KW-1185">Reference proteome</keyword>
<gene>
    <name evidence="3" type="ORF">N2K95_01425</name>
</gene>
<feature type="chain" id="PRO_5047115611" evidence="2">
    <location>
        <begin position="26"/>
        <end position="194"/>
    </location>
</feature>
<dbReference type="InterPro" id="IPR021417">
    <property type="entry name" value="DUF3060"/>
</dbReference>
<protein>
    <submittedName>
        <fullName evidence="3">DUF3060 domain-containing protein</fullName>
    </submittedName>
</protein>
<feature type="region of interest" description="Disordered" evidence="1">
    <location>
        <begin position="168"/>
        <end position="194"/>
    </location>
</feature>
<feature type="compositionally biased region" description="Polar residues" evidence="1">
    <location>
        <begin position="33"/>
        <end position="53"/>
    </location>
</feature>
<feature type="signal peptide" evidence="2">
    <location>
        <begin position="1"/>
        <end position="25"/>
    </location>
</feature>
<feature type="region of interest" description="Disordered" evidence="1">
    <location>
        <begin position="118"/>
        <end position="139"/>
    </location>
</feature>
<reference evidence="3" key="1">
    <citation type="submission" date="2022-09" db="EMBL/GenBank/DDBJ databases">
        <title>Novel species in genus Arthrobacter.</title>
        <authorList>
            <person name="Liu Y."/>
        </authorList>
    </citation>
    <scope>NUCLEOTIDE SEQUENCE</scope>
    <source>
        <strain evidence="3">Zg-Y815</strain>
    </source>
</reference>
<feature type="region of interest" description="Disordered" evidence="1">
    <location>
        <begin position="23"/>
        <end position="78"/>
    </location>
</feature>
<dbReference type="EMBL" id="CP104275">
    <property type="protein sequence ID" value="UWX97384.1"/>
    <property type="molecule type" value="Genomic_DNA"/>
</dbReference>
<dbReference type="RefSeq" id="WP_260652595.1">
    <property type="nucleotide sequence ID" value="NZ_CP104275.1"/>
</dbReference>
<feature type="compositionally biased region" description="Low complexity" evidence="1">
    <location>
        <begin position="57"/>
        <end position="67"/>
    </location>
</feature>
<evidence type="ECO:0000313" key="3">
    <source>
        <dbReference type="EMBL" id="UWX97384.1"/>
    </source>
</evidence>
<evidence type="ECO:0000313" key="4">
    <source>
        <dbReference type="Proteomes" id="UP001059859"/>
    </source>
</evidence>
<name>A0ABY5YTP0_9MICC</name>
<organism evidence="3 4">
    <name type="scientific">Arthrobacter zhaoxinii</name>
    <dbReference type="NCBI Taxonomy" id="2964616"/>
    <lineage>
        <taxon>Bacteria</taxon>
        <taxon>Bacillati</taxon>
        <taxon>Actinomycetota</taxon>
        <taxon>Actinomycetes</taxon>
        <taxon>Micrococcales</taxon>
        <taxon>Micrococcaceae</taxon>
        <taxon>Arthrobacter</taxon>
    </lineage>
</organism>
<dbReference type="Pfam" id="PF11259">
    <property type="entry name" value="DUF3060"/>
    <property type="match status" value="1"/>
</dbReference>
<evidence type="ECO:0000256" key="1">
    <source>
        <dbReference type="SAM" id="MobiDB-lite"/>
    </source>
</evidence>
<accession>A0ABY5YTP0</accession>
<dbReference type="PROSITE" id="PS51257">
    <property type="entry name" value="PROKAR_LIPOPROTEIN"/>
    <property type="match status" value="1"/>
</dbReference>
<keyword evidence="2" id="KW-0732">Signal</keyword>